<accession>A0A7W6JW72</accession>
<sequence length="368" mass="37413">MSELPSATTTNAPADSGVLPVIARARSGAPAWVLVLVAIGIGVLLFAVLDARRRALSAPAVRPRVADAVSAPSLVPPLYVPPVIEPQPAAMSPMPMPTPAALPSQPRAQAPAAPTYVATQPAYQLPAPTQSPAPPPRVATEPMLVIDNTAGSGKASGDAAGQSSGAPAQAGGRATVAGTRTGAGVLANKATTVQQGTLIPAVLETALDSTSPGLARAIVSRDIRGFDGTRVLIPRGSRLIGEYGSDTESGQKRMLVNWIRLIRPDGATIAIGSPATDPLGQGGIRASVNSHFFERFAGAILQSALDVGVNLASRAADSQVIVALPGNVGGAARTTSPTNIKPTLKVKAAKSISIFVARDLDFTGVENR</sequence>
<protein>
    <submittedName>
        <fullName evidence="8">Type IV secretion system protein VirB10</fullName>
    </submittedName>
</protein>
<organism evidence="8 9">
    <name type="scientific">Sphingomonas kyeonggiensis</name>
    <dbReference type="NCBI Taxonomy" id="1268553"/>
    <lineage>
        <taxon>Bacteria</taxon>
        <taxon>Pseudomonadati</taxon>
        <taxon>Pseudomonadota</taxon>
        <taxon>Alphaproteobacteria</taxon>
        <taxon>Sphingomonadales</taxon>
        <taxon>Sphingomonadaceae</taxon>
        <taxon>Sphingomonas</taxon>
    </lineage>
</organism>
<keyword evidence="5 7" id="KW-0472">Membrane</keyword>
<evidence type="ECO:0000256" key="5">
    <source>
        <dbReference type="ARBA" id="ARBA00023136"/>
    </source>
</evidence>
<reference evidence="8 9" key="1">
    <citation type="submission" date="2020-08" db="EMBL/GenBank/DDBJ databases">
        <title>Genomic Encyclopedia of Type Strains, Phase IV (KMG-IV): sequencing the most valuable type-strain genomes for metagenomic binning, comparative biology and taxonomic classification.</title>
        <authorList>
            <person name="Goeker M."/>
        </authorList>
    </citation>
    <scope>NUCLEOTIDE SEQUENCE [LARGE SCALE GENOMIC DNA]</scope>
    <source>
        <strain evidence="8 9">DSM 101806</strain>
    </source>
</reference>
<evidence type="ECO:0000256" key="3">
    <source>
        <dbReference type="ARBA" id="ARBA00022692"/>
    </source>
</evidence>
<name>A0A7W6JW72_9SPHN</name>
<keyword evidence="9" id="KW-1185">Reference proteome</keyword>
<dbReference type="InterPro" id="IPR042217">
    <property type="entry name" value="T4SS_VirB10/TrbI"/>
</dbReference>
<comment type="subcellular location">
    <subcellularLocation>
        <location evidence="1">Membrane</location>
        <topology evidence="1">Single-pass membrane protein</topology>
    </subcellularLocation>
</comment>
<feature type="compositionally biased region" description="Low complexity" evidence="6">
    <location>
        <begin position="150"/>
        <end position="175"/>
    </location>
</feature>
<comment type="caution">
    <text evidence="8">The sequence shown here is derived from an EMBL/GenBank/DDBJ whole genome shotgun (WGS) entry which is preliminary data.</text>
</comment>
<dbReference type="AlphaFoldDB" id="A0A7W6JW72"/>
<keyword evidence="4 7" id="KW-1133">Transmembrane helix</keyword>
<gene>
    <name evidence="8" type="ORF">GGR46_004233</name>
</gene>
<feature type="transmembrane region" description="Helical" evidence="7">
    <location>
        <begin position="29"/>
        <end position="49"/>
    </location>
</feature>
<feature type="region of interest" description="Disordered" evidence="6">
    <location>
        <begin position="148"/>
        <end position="175"/>
    </location>
</feature>
<evidence type="ECO:0000313" key="8">
    <source>
        <dbReference type="EMBL" id="MBB4100661.1"/>
    </source>
</evidence>
<dbReference type="GO" id="GO:0016020">
    <property type="term" value="C:membrane"/>
    <property type="evidence" value="ECO:0007669"/>
    <property type="project" value="UniProtKB-SubCell"/>
</dbReference>
<dbReference type="Pfam" id="PF03743">
    <property type="entry name" value="TrbI"/>
    <property type="match status" value="1"/>
</dbReference>
<evidence type="ECO:0000256" key="4">
    <source>
        <dbReference type="ARBA" id="ARBA00022989"/>
    </source>
</evidence>
<dbReference type="EMBL" id="JACIEH010000003">
    <property type="protein sequence ID" value="MBB4100661.1"/>
    <property type="molecule type" value="Genomic_DNA"/>
</dbReference>
<evidence type="ECO:0000256" key="6">
    <source>
        <dbReference type="SAM" id="MobiDB-lite"/>
    </source>
</evidence>
<dbReference type="CDD" id="cd16429">
    <property type="entry name" value="VirB10"/>
    <property type="match status" value="1"/>
</dbReference>
<comment type="similarity">
    <text evidence="2">Belongs to the TrbI/VirB10 family.</text>
</comment>
<evidence type="ECO:0000256" key="1">
    <source>
        <dbReference type="ARBA" id="ARBA00004167"/>
    </source>
</evidence>
<keyword evidence="3 7" id="KW-0812">Transmembrane</keyword>
<dbReference type="InterPro" id="IPR005498">
    <property type="entry name" value="T4SS_VirB10/TraB/TrbI"/>
</dbReference>
<dbReference type="Gene3D" id="2.40.128.260">
    <property type="entry name" value="Type IV secretion system, VirB10/TraB/TrbI"/>
    <property type="match status" value="1"/>
</dbReference>
<evidence type="ECO:0000256" key="2">
    <source>
        <dbReference type="ARBA" id="ARBA00010265"/>
    </source>
</evidence>
<dbReference type="RefSeq" id="WP_246426231.1">
    <property type="nucleotide sequence ID" value="NZ_JACIEH010000003.1"/>
</dbReference>
<dbReference type="Proteomes" id="UP000557392">
    <property type="component" value="Unassembled WGS sequence"/>
</dbReference>
<proteinExistence type="inferred from homology"/>
<evidence type="ECO:0000313" key="9">
    <source>
        <dbReference type="Proteomes" id="UP000557392"/>
    </source>
</evidence>
<evidence type="ECO:0000256" key="7">
    <source>
        <dbReference type="SAM" id="Phobius"/>
    </source>
</evidence>